<comment type="caution">
    <text evidence="9">The sequence shown here is derived from an EMBL/GenBank/DDBJ whole genome shotgun (WGS) entry which is preliminary data.</text>
</comment>
<dbReference type="Gene3D" id="1.10.760.10">
    <property type="entry name" value="Cytochrome c-like domain"/>
    <property type="match status" value="1"/>
</dbReference>
<dbReference type="RefSeq" id="WP_210659917.1">
    <property type="nucleotide sequence ID" value="NZ_JAGKQQ010000001.1"/>
</dbReference>
<keyword evidence="10" id="KW-1185">Reference proteome</keyword>
<dbReference type="InterPro" id="IPR051811">
    <property type="entry name" value="Cytochrome_c550/c551-like"/>
</dbReference>
<feature type="domain" description="Cytochrome c" evidence="8">
    <location>
        <begin position="25"/>
        <end position="116"/>
    </location>
</feature>
<dbReference type="PROSITE" id="PS51257">
    <property type="entry name" value="PROKAR_LIPOPROTEIN"/>
    <property type="match status" value="1"/>
</dbReference>
<evidence type="ECO:0000256" key="3">
    <source>
        <dbReference type="ARBA" id="ARBA00022723"/>
    </source>
</evidence>
<keyword evidence="5 6" id="KW-0408">Iron</keyword>
<dbReference type="InterPro" id="IPR009056">
    <property type="entry name" value="Cyt_c-like_dom"/>
</dbReference>
<dbReference type="Pfam" id="PF13442">
    <property type="entry name" value="Cytochrome_CBB3"/>
    <property type="match status" value="1"/>
</dbReference>
<evidence type="ECO:0000256" key="1">
    <source>
        <dbReference type="ARBA" id="ARBA00022448"/>
    </source>
</evidence>
<evidence type="ECO:0000256" key="7">
    <source>
        <dbReference type="SAM" id="MobiDB-lite"/>
    </source>
</evidence>
<keyword evidence="1" id="KW-0813">Transport</keyword>
<keyword evidence="4" id="KW-0249">Electron transport</keyword>
<dbReference type="Proteomes" id="UP000676565">
    <property type="component" value="Unassembled WGS sequence"/>
</dbReference>
<evidence type="ECO:0000256" key="2">
    <source>
        <dbReference type="ARBA" id="ARBA00022617"/>
    </source>
</evidence>
<dbReference type="EMBL" id="JAGKQQ010000001">
    <property type="protein sequence ID" value="MBP3959299.1"/>
    <property type="molecule type" value="Genomic_DNA"/>
</dbReference>
<dbReference type="InterPro" id="IPR036909">
    <property type="entry name" value="Cyt_c-like_dom_sf"/>
</dbReference>
<sequence>MFSRCGVVYALFVGSCALIGCGPSAPVESGPKGVYEQNCAKCHAQAGEPGGPPSIGASKGPKLSKIGAEPNRSADWLADYIRDPKSKKADSRMPAFGGTLTEEQIRSLAEYLAAKK</sequence>
<organism evidence="9 10">
    <name type="scientific">Gemmata palustris</name>
    <dbReference type="NCBI Taxonomy" id="2822762"/>
    <lineage>
        <taxon>Bacteria</taxon>
        <taxon>Pseudomonadati</taxon>
        <taxon>Planctomycetota</taxon>
        <taxon>Planctomycetia</taxon>
        <taxon>Gemmatales</taxon>
        <taxon>Gemmataceae</taxon>
        <taxon>Gemmata</taxon>
    </lineage>
</organism>
<dbReference type="PANTHER" id="PTHR37823">
    <property type="entry name" value="CYTOCHROME C-553-LIKE"/>
    <property type="match status" value="1"/>
</dbReference>
<evidence type="ECO:0000259" key="8">
    <source>
        <dbReference type="PROSITE" id="PS51007"/>
    </source>
</evidence>
<dbReference type="SUPFAM" id="SSF46626">
    <property type="entry name" value="Cytochrome c"/>
    <property type="match status" value="1"/>
</dbReference>
<gene>
    <name evidence="9" type="ORF">J8F10_28985</name>
</gene>
<dbReference type="PRINTS" id="PR00605">
    <property type="entry name" value="CYTCHROMECIC"/>
</dbReference>
<evidence type="ECO:0000256" key="4">
    <source>
        <dbReference type="ARBA" id="ARBA00022982"/>
    </source>
</evidence>
<feature type="region of interest" description="Disordered" evidence="7">
    <location>
        <begin position="46"/>
        <end position="68"/>
    </location>
</feature>
<keyword evidence="2 6" id="KW-0349">Heme</keyword>
<accession>A0ABS5C027</accession>
<dbReference type="PROSITE" id="PS51007">
    <property type="entry name" value="CYTC"/>
    <property type="match status" value="1"/>
</dbReference>
<dbReference type="PANTHER" id="PTHR37823:SF4">
    <property type="entry name" value="MENAQUINOL-CYTOCHROME C REDUCTASE CYTOCHROME B_C SUBUNIT"/>
    <property type="match status" value="1"/>
</dbReference>
<evidence type="ECO:0000256" key="6">
    <source>
        <dbReference type="PROSITE-ProRule" id="PRU00433"/>
    </source>
</evidence>
<evidence type="ECO:0000313" key="10">
    <source>
        <dbReference type="Proteomes" id="UP000676565"/>
    </source>
</evidence>
<evidence type="ECO:0000256" key="5">
    <source>
        <dbReference type="ARBA" id="ARBA00023004"/>
    </source>
</evidence>
<keyword evidence="3 6" id="KW-0479">Metal-binding</keyword>
<protein>
    <submittedName>
        <fullName evidence="9">C-type cytochrome</fullName>
    </submittedName>
</protein>
<dbReference type="InterPro" id="IPR008168">
    <property type="entry name" value="Cyt_C_IC"/>
</dbReference>
<name>A0ABS5C027_9BACT</name>
<evidence type="ECO:0000313" key="9">
    <source>
        <dbReference type="EMBL" id="MBP3959299.1"/>
    </source>
</evidence>
<proteinExistence type="predicted"/>
<reference evidence="9 10" key="1">
    <citation type="submission" date="2021-04" db="EMBL/GenBank/DDBJ databases">
        <authorList>
            <person name="Ivanova A."/>
        </authorList>
    </citation>
    <scope>NUCLEOTIDE SEQUENCE [LARGE SCALE GENOMIC DNA]</scope>
    <source>
        <strain evidence="9 10">G18</strain>
    </source>
</reference>